<evidence type="ECO:0000313" key="3">
    <source>
        <dbReference type="Proteomes" id="UP000229081"/>
    </source>
</evidence>
<sequence>MDWMKRHIPKSMEDHREVLRRVARGWIIVGSLMVLFIGAISIAHFFYGVPIHNRNTGQPSTPEETRAVLLFISSGGAIFAAMGAVLYWCIAEAKISRFWVRATIAVIVGYIGIIALHGLSPS</sequence>
<keyword evidence="1" id="KW-1133">Transmembrane helix</keyword>
<dbReference type="Proteomes" id="UP000229081">
    <property type="component" value="Chromosome"/>
</dbReference>
<feature type="transmembrane region" description="Helical" evidence="1">
    <location>
        <begin position="98"/>
        <end position="119"/>
    </location>
</feature>
<dbReference type="KEGG" id="sphc:CVN68_10130"/>
<keyword evidence="1" id="KW-0812">Transmembrane</keyword>
<evidence type="ECO:0000313" key="2">
    <source>
        <dbReference type="EMBL" id="ATY32291.1"/>
    </source>
</evidence>
<feature type="transmembrane region" description="Helical" evidence="1">
    <location>
        <begin position="21"/>
        <end position="47"/>
    </location>
</feature>
<dbReference type="EMBL" id="CP024923">
    <property type="protein sequence ID" value="ATY32291.1"/>
    <property type="molecule type" value="Genomic_DNA"/>
</dbReference>
<keyword evidence="3" id="KW-1185">Reference proteome</keyword>
<name>A0A2K8MM37_9SPHN</name>
<dbReference type="RefSeq" id="WP_100282100.1">
    <property type="nucleotide sequence ID" value="NZ_CP024923.1"/>
</dbReference>
<gene>
    <name evidence="2" type="ORF">CVN68_10130</name>
</gene>
<evidence type="ECO:0000256" key="1">
    <source>
        <dbReference type="SAM" id="Phobius"/>
    </source>
</evidence>
<dbReference type="AlphaFoldDB" id="A0A2K8MM37"/>
<keyword evidence="1" id="KW-0472">Membrane</keyword>
<proteinExistence type="predicted"/>
<accession>A0A2K8MM37</accession>
<organism evidence="2 3">
    <name type="scientific">Sphingomonas psychrotolerans</name>
    <dbReference type="NCBI Taxonomy" id="1327635"/>
    <lineage>
        <taxon>Bacteria</taxon>
        <taxon>Pseudomonadati</taxon>
        <taxon>Pseudomonadota</taxon>
        <taxon>Alphaproteobacteria</taxon>
        <taxon>Sphingomonadales</taxon>
        <taxon>Sphingomonadaceae</taxon>
        <taxon>Sphingomonas</taxon>
    </lineage>
</organism>
<reference evidence="2 3" key="1">
    <citation type="submission" date="2017-11" db="EMBL/GenBank/DDBJ databases">
        <title>Complete genome sequence of Sphingomonas sp. Strain Cra20, a psychrotolerant potential plant growth promoting rhizobacteria.</title>
        <authorList>
            <person name="Luo Y."/>
        </authorList>
    </citation>
    <scope>NUCLEOTIDE SEQUENCE [LARGE SCALE GENOMIC DNA]</scope>
    <source>
        <strain evidence="2 3">Cra20</strain>
    </source>
</reference>
<protein>
    <submittedName>
        <fullName evidence="2">Uncharacterized protein</fullName>
    </submittedName>
</protein>
<feature type="transmembrane region" description="Helical" evidence="1">
    <location>
        <begin position="67"/>
        <end position="91"/>
    </location>
</feature>